<protein>
    <submittedName>
        <fullName evidence="2">Uncharacterized protein</fullName>
    </submittedName>
</protein>
<gene>
    <name evidence="2" type="ORF">A0123_01794</name>
</gene>
<accession>A0A1B6VKK6</accession>
<dbReference type="Proteomes" id="UP000077786">
    <property type="component" value="Unassembled WGS sequence"/>
</dbReference>
<keyword evidence="1" id="KW-0472">Membrane</keyword>
<keyword evidence="1" id="KW-1133">Transmembrane helix</keyword>
<organism evidence="2 3">
    <name type="scientific">Gluconobacter cerinus</name>
    <dbReference type="NCBI Taxonomy" id="38307"/>
    <lineage>
        <taxon>Bacteria</taxon>
        <taxon>Pseudomonadati</taxon>
        <taxon>Pseudomonadota</taxon>
        <taxon>Alphaproteobacteria</taxon>
        <taxon>Acetobacterales</taxon>
        <taxon>Acetobacteraceae</taxon>
        <taxon>Gluconobacter</taxon>
    </lineage>
</organism>
<proteinExistence type="predicted"/>
<dbReference type="PATRIC" id="fig|38307.3.peg.1853"/>
<sequence length="37" mass="4027">MPDLVTIEAFIVISLGIVMIQAVVLSLAFMATFRGMK</sequence>
<reference evidence="2 3" key="1">
    <citation type="submission" date="2016-03" db="EMBL/GenBank/DDBJ databases">
        <title>Draft genome sequence of Gluconobacter cerinus strain CECT 9110.</title>
        <authorList>
            <person name="Sainz F."/>
            <person name="Mas A."/>
            <person name="Torija M.J."/>
        </authorList>
    </citation>
    <scope>NUCLEOTIDE SEQUENCE [LARGE SCALE GENOMIC DNA]</scope>
    <source>
        <strain evidence="2 3">CECT 9110</strain>
    </source>
</reference>
<name>A0A1B6VKK6_9PROT</name>
<evidence type="ECO:0000256" key="1">
    <source>
        <dbReference type="SAM" id="Phobius"/>
    </source>
</evidence>
<keyword evidence="1" id="KW-0812">Transmembrane</keyword>
<dbReference type="EMBL" id="LUTU01000007">
    <property type="protein sequence ID" value="OAJ67752.1"/>
    <property type="molecule type" value="Genomic_DNA"/>
</dbReference>
<feature type="transmembrane region" description="Helical" evidence="1">
    <location>
        <begin position="6"/>
        <end position="33"/>
    </location>
</feature>
<dbReference type="AlphaFoldDB" id="A0A1B6VKK6"/>
<evidence type="ECO:0000313" key="3">
    <source>
        <dbReference type="Proteomes" id="UP000077786"/>
    </source>
</evidence>
<evidence type="ECO:0000313" key="2">
    <source>
        <dbReference type="EMBL" id="OAJ67752.1"/>
    </source>
</evidence>
<comment type="caution">
    <text evidence="2">The sequence shown here is derived from an EMBL/GenBank/DDBJ whole genome shotgun (WGS) entry which is preliminary data.</text>
</comment>